<gene>
    <name evidence="1" type="primary">PARPA_07116.1 scaffold 26210</name>
</gene>
<organism evidence="1 2">
    <name type="scientific">Parasitella parasitica</name>
    <dbReference type="NCBI Taxonomy" id="35722"/>
    <lineage>
        <taxon>Eukaryota</taxon>
        <taxon>Fungi</taxon>
        <taxon>Fungi incertae sedis</taxon>
        <taxon>Mucoromycota</taxon>
        <taxon>Mucoromycotina</taxon>
        <taxon>Mucoromycetes</taxon>
        <taxon>Mucorales</taxon>
        <taxon>Mucorineae</taxon>
        <taxon>Mucoraceae</taxon>
        <taxon>Parasitella</taxon>
    </lineage>
</organism>
<evidence type="ECO:0000313" key="2">
    <source>
        <dbReference type="Proteomes" id="UP000054107"/>
    </source>
</evidence>
<sequence>FSLDLLCIQKSHAISDVQDRLNMQLQASSSLWTPHCGIVSFNPLISLHSLDIDIEQRILACTVTHANALFPPITLVNIYAPATYSHRVRFFQQLLDIPIFNSMSASQDAAPEPDNTTPMLILGDFNYHAAAYINDSTLFTNDTSLASSSNAQRSWAHFINSRFFECTHSRGKGPLLPTFRRGSTQSTIDYIYASPFLYQHLHSSKIDFMSSSWTDHALLRTCFIFSSDRQGPGLWRANPHLARNQFFIDQLYSELDAFFLINPITNPNSSPLFPSSLSPQEQWDTIKLIIKQLQRKRNKILRQSKNSRITSHLLPIVERQIGQLQSDTAQNEALRAGRHWRENGEKSAGYLKRTIARRALKRNITELLHPHTNTICTTPSSMQDAAINFYTLLYYPDPVDQNCIQGLCATIPPQARIVDTDHALLEQPFTIIELLQGTERTSLSSSPGVDGIPYAIYNIMLQHPDTAKLAVTVFNDALLLGIFPASWLKTVMCLPPQERRPD</sequence>
<dbReference type="EMBL" id="LN729160">
    <property type="protein sequence ID" value="CEP13076.1"/>
    <property type="molecule type" value="Genomic_DNA"/>
</dbReference>
<feature type="non-terminal residue" evidence="1">
    <location>
        <position position="1"/>
    </location>
</feature>
<keyword evidence="2" id="KW-1185">Reference proteome</keyword>
<dbReference type="InterPro" id="IPR036691">
    <property type="entry name" value="Endo/exonu/phosph_ase_sf"/>
</dbReference>
<accession>A0A0B7N466</accession>
<dbReference type="OrthoDB" id="2288491at2759"/>
<protein>
    <recommendedName>
        <fullName evidence="3">Endonuclease/exonuclease/phosphatase domain-containing protein</fullName>
    </recommendedName>
</protein>
<name>A0A0B7N466_9FUNG</name>
<dbReference type="Proteomes" id="UP000054107">
    <property type="component" value="Unassembled WGS sequence"/>
</dbReference>
<evidence type="ECO:0000313" key="1">
    <source>
        <dbReference type="EMBL" id="CEP13076.1"/>
    </source>
</evidence>
<proteinExistence type="predicted"/>
<dbReference type="SUPFAM" id="SSF56219">
    <property type="entry name" value="DNase I-like"/>
    <property type="match status" value="1"/>
</dbReference>
<evidence type="ECO:0008006" key="3">
    <source>
        <dbReference type="Google" id="ProtNLM"/>
    </source>
</evidence>
<reference evidence="1 2" key="1">
    <citation type="submission" date="2014-09" db="EMBL/GenBank/DDBJ databases">
        <authorList>
            <person name="Ellenberger Sabrina"/>
        </authorList>
    </citation>
    <scope>NUCLEOTIDE SEQUENCE [LARGE SCALE GENOMIC DNA]</scope>
    <source>
        <strain evidence="1 2">CBS 412.66</strain>
    </source>
</reference>
<dbReference type="AlphaFoldDB" id="A0A0B7N466"/>
<dbReference type="Gene3D" id="3.60.10.10">
    <property type="entry name" value="Endonuclease/exonuclease/phosphatase"/>
    <property type="match status" value="1"/>
</dbReference>